<feature type="region of interest" description="Disordered" evidence="3">
    <location>
        <begin position="1"/>
        <end position="184"/>
    </location>
</feature>
<sequence>MAGLRRPATPADEAAESPLVDPADLTASTPAAETGPHPADRATDVDEAAEPASAVTGGVLGAPAAETPADDTTESRTTESRTTESRTTEPGTAEPGTTAGSRTGTGAAEVATSTTAEQAAKTAATGPKAKAAPATADRPTPGRRPAGKRKAESSLVGDRREDTRERPAAAARKPRKPSRTTAARSGMNAAIVLAVVALVLAGLALWFKGKSDSLTAGADADNSAVTDVRATEELKNKLKSAIERTLSYNFADLDATAKAVQETLTDRAVCDYNALYGKIRELAPQEKLVLSTKVRDIGVVSLRGSEAEALVFVDQTTTRAAATAGAEGQTVASGAQFAVRARSEGDVWKITAFDMLNQPLPGGQSTANC</sequence>
<dbReference type="EMBL" id="AYXG01000043">
    <property type="protein sequence ID" value="EWC63538.1"/>
    <property type="molecule type" value="Genomic_DNA"/>
</dbReference>
<dbReference type="PANTHER" id="PTHR37042:SF4">
    <property type="entry name" value="OUTER MEMBRANE PROTEIN RV1973"/>
    <property type="match status" value="1"/>
</dbReference>
<evidence type="ECO:0000313" key="5">
    <source>
        <dbReference type="EMBL" id="EWC63538.1"/>
    </source>
</evidence>
<comment type="subcellular location">
    <subcellularLocation>
        <location evidence="1">Membrane</location>
    </subcellularLocation>
</comment>
<name>W7IT37_9PSEU</name>
<dbReference type="eggNOG" id="ENOG5033YTN">
    <property type="taxonomic scope" value="Bacteria"/>
</dbReference>
<feature type="compositionally biased region" description="Basic and acidic residues" evidence="3">
    <location>
        <begin position="73"/>
        <end position="87"/>
    </location>
</feature>
<feature type="compositionally biased region" description="Low complexity" evidence="3">
    <location>
        <begin position="88"/>
        <end position="139"/>
    </location>
</feature>
<dbReference type="AlphaFoldDB" id="W7IT37"/>
<gene>
    <name evidence="5" type="ORF">UO65_1215</name>
</gene>
<keyword evidence="4" id="KW-1133">Transmembrane helix</keyword>
<keyword evidence="4" id="KW-0812">Transmembrane</keyword>
<comment type="caution">
    <text evidence="5">The sequence shown here is derived from an EMBL/GenBank/DDBJ whole genome shotgun (WGS) entry which is preliminary data.</text>
</comment>
<dbReference type="GO" id="GO:0016020">
    <property type="term" value="C:membrane"/>
    <property type="evidence" value="ECO:0007669"/>
    <property type="project" value="UniProtKB-SubCell"/>
</dbReference>
<evidence type="ECO:0000313" key="6">
    <source>
        <dbReference type="Proteomes" id="UP000019277"/>
    </source>
</evidence>
<reference evidence="5 6" key="1">
    <citation type="journal article" date="2014" name="Genome Announc.">
        <title>Draft Genome Sequence of the Antitrypanosomally Active Sponge-Associated Bacterium Actinokineospora sp. Strain EG49.</title>
        <authorList>
            <person name="Harjes J."/>
            <person name="Ryu T."/>
            <person name="Abdelmohsen U.R."/>
            <person name="Moitinho-Silva L."/>
            <person name="Horn H."/>
            <person name="Ravasi T."/>
            <person name="Hentschel U."/>
        </authorList>
    </citation>
    <scope>NUCLEOTIDE SEQUENCE [LARGE SCALE GENOMIC DNA]</scope>
    <source>
        <strain evidence="5 6">EG49</strain>
    </source>
</reference>
<evidence type="ECO:0000256" key="3">
    <source>
        <dbReference type="SAM" id="MobiDB-lite"/>
    </source>
</evidence>
<dbReference type="PANTHER" id="PTHR37042">
    <property type="entry name" value="OUTER MEMBRANE PROTEIN RV1973"/>
    <property type="match status" value="1"/>
</dbReference>
<evidence type="ECO:0000256" key="2">
    <source>
        <dbReference type="ARBA" id="ARBA00023136"/>
    </source>
</evidence>
<protein>
    <submittedName>
        <fullName evidence="5">Putative integral membrane protein</fullName>
    </submittedName>
</protein>
<feature type="compositionally biased region" description="Basic and acidic residues" evidence="3">
    <location>
        <begin position="149"/>
        <end position="167"/>
    </location>
</feature>
<proteinExistence type="predicted"/>
<keyword evidence="6" id="KW-1185">Reference proteome</keyword>
<organism evidence="5 6">
    <name type="scientific">Actinokineospora spheciospongiae</name>
    <dbReference type="NCBI Taxonomy" id="909613"/>
    <lineage>
        <taxon>Bacteria</taxon>
        <taxon>Bacillati</taxon>
        <taxon>Actinomycetota</taxon>
        <taxon>Actinomycetes</taxon>
        <taxon>Pseudonocardiales</taxon>
        <taxon>Pseudonocardiaceae</taxon>
        <taxon>Actinokineospora</taxon>
    </lineage>
</organism>
<evidence type="ECO:0000256" key="1">
    <source>
        <dbReference type="ARBA" id="ARBA00004370"/>
    </source>
</evidence>
<feature type="transmembrane region" description="Helical" evidence="4">
    <location>
        <begin position="185"/>
        <end position="207"/>
    </location>
</feature>
<dbReference type="STRING" id="909613.UO65_1215"/>
<evidence type="ECO:0000256" key="4">
    <source>
        <dbReference type="SAM" id="Phobius"/>
    </source>
</evidence>
<accession>W7IT37</accession>
<keyword evidence="2 4" id="KW-0472">Membrane</keyword>
<dbReference type="Proteomes" id="UP000019277">
    <property type="component" value="Unassembled WGS sequence"/>
</dbReference>